<dbReference type="PANTHER" id="PTHR31321:SF31">
    <property type="entry name" value="PECTINESTERASE QRT1"/>
    <property type="match status" value="1"/>
</dbReference>
<dbReference type="GO" id="GO:0030599">
    <property type="term" value="F:pectinesterase activity"/>
    <property type="evidence" value="ECO:0007669"/>
    <property type="project" value="UniProtKB-UniRule"/>
</dbReference>
<dbReference type="InterPro" id="IPR000070">
    <property type="entry name" value="Pectinesterase_cat"/>
</dbReference>
<comment type="subcellular location">
    <subcellularLocation>
        <location evidence="1">Secreted</location>
        <location evidence="1">Cell wall</location>
    </subcellularLocation>
</comment>
<dbReference type="AlphaFoldDB" id="A0AAV0H2G5"/>
<dbReference type="PANTHER" id="PTHR31321">
    <property type="entry name" value="ACYL-COA THIOESTER HYDROLASE YBHC-RELATED"/>
    <property type="match status" value="1"/>
</dbReference>
<dbReference type="InterPro" id="IPR033131">
    <property type="entry name" value="Pectinesterase_Asp_AS"/>
</dbReference>
<evidence type="ECO:0000259" key="13">
    <source>
        <dbReference type="Pfam" id="PF01095"/>
    </source>
</evidence>
<name>A0AAV0H2G5_9ROSI</name>
<organism evidence="14 15">
    <name type="scientific">Linum tenue</name>
    <dbReference type="NCBI Taxonomy" id="586396"/>
    <lineage>
        <taxon>Eukaryota</taxon>
        <taxon>Viridiplantae</taxon>
        <taxon>Streptophyta</taxon>
        <taxon>Embryophyta</taxon>
        <taxon>Tracheophyta</taxon>
        <taxon>Spermatophyta</taxon>
        <taxon>Magnoliopsida</taxon>
        <taxon>eudicotyledons</taxon>
        <taxon>Gunneridae</taxon>
        <taxon>Pentapetalae</taxon>
        <taxon>rosids</taxon>
        <taxon>fabids</taxon>
        <taxon>Malpighiales</taxon>
        <taxon>Linaceae</taxon>
        <taxon>Linum</taxon>
    </lineage>
</organism>
<keyword evidence="15" id="KW-1185">Reference proteome</keyword>
<dbReference type="SUPFAM" id="SSF51126">
    <property type="entry name" value="Pectin lyase-like"/>
    <property type="match status" value="1"/>
</dbReference>
<accession>A0AAV0H2G5</accession>
<comment type="caution">
    <text evidence="14">The sequence shown here is derived from an EMBL/GenBank/DDBJ whole genome shotgun (WGS) entry which is preliminary data.</text>
</comment>
<dbReference type="GO" id="GO:0042545">
    <property type="term" value="P:cell wall modification"/>
    <property type="evidence" value="ECO:0007669"/>
    <property type="project" value="UniProtKB-UniRule"/>
</dbReference>
<dbReference type="PROSITE" id="PS00503">
    <property type="entry name" value="PECTINESTERASE_2"/>
    <property type="match status" value="1"/>
</dbReference>
<evidence type="ECO:0000256" key="12">
    <source>
        <dbReference type="RuleBase" id="RU000589"/>
    </source>
</evidence>
<evidence type="ECO:0000256" key="9">
    <source>
        <dbReference type="ARBA" id="ARBA00023085"/>
    </source>
</evidence>
<evidence type="ECO:0000256" key="7">
    <source>
        <dbReference type="ARBA" id="ARBA00022729"/>
    </source>
</evidence>
<dbReference type="InterPro" id="IPR012334">
    <property type="entry name" value="Pectin_lyas_fold"/>
</dbReference>
<feature type="domain" description="Pectinesterase catalytic" evidence="13">
    <location>
        <begin position="86"/>
        <end position="379"/>
    </location>
</feature>
<protein>
    <recommendedName>
        <fullName evidence="4 12">Pectinesterase</fullName>
        <ecNumber evidence="4 12">3.1.1.11</ecNumber>
    </recommendedName>
</protein>
<dbReference type="GO" id="GO:0045490">
    <property type="term" value="P:pectin catabolic process"/>
    <property type="evidence" value="ECO:0007669"/>
    <property type="project" value="UniProtKB-UniRule"/>
</dbReference>
<dbReference type="FunFam" id="2.160.20.10:FF:000008">
    <property type="entry name" value="Pectinesterase"/>
    <property type="match status" value="1"/>
</dbReference>
<evidence type="ECO:0000256" key="11">
    <source>
        <dbReference type="PROSITE-ProRule" id="PRU10040"/>
    </source>
</evidence>
<evidence type="ECO:0000256" key="4">
    <source>
        <dbReference type="ARBA" id="ARBA00013229"/>
    </source>
</evidence>
<keyword evidence="6" id="KW-0964">Secreted</keyword>
<feature type="signal peptide" evidence="12">
    <location>
        <begin position="1"/>
        <end position="28"/>
    </location>
</feature>
<keyword evidence="9 12" id="KW-0063">Aspartyl esterase</keyword>
<dbReference type="Pfam" id="PF01095">
    <property type="entry name" value="Pectinesterase"/>
    <property type="match status" value="1"/>
</dbReference>
<reference evidence="14" key="1">
    <citation type="submission" date="2022-08" db="EMBL/GenBank/DDBJ databases">
        <authorList>
            <person name="Gutierrez-Valencia J."/>
        </authorList>
    </citation>
    <scope>NUCLEOTIDE SEQUENCE</scope>
</reference>
<evidence type="ECO:0000256" key="5">
    <source>
        <dbReference type="ARBA" id="ARBA00022512"/>
    </source>
</evidence>
<evidence type="ECO:0000313" key="14">
    <source>
        <dbReference type="EMBL" id="CAI0378843.1"/>
    </source>
</evidence>
<keyword evidence="7 12" id="KW-0732">Signal</keyword>
<dbReference type="Proteomes" id="UP001154282">
    <property type="component" value="Unassembled WGS sequence"/>
</dbReference>
<dbReference type="EC" id="3.1.1.11" evidence="4 12"/>
<dbReference type="EMBL" id="CAMGYJ010000002">
    <property type="protein sequence ID" value="CAI0378843.1"/>
    <property type="molecule type" value="Genomic_DNA"/>
</dbReference>
<evidence type="ECO:0000256" key="10">
    <source>
        <dbReference type="ARBA" id="ARBA00047928"/>
    </source>
</evidence>
<dbReference type="InterPro" id="IPR011050">
    <property type="entry name" value="Pectin_lyase_fold/virulence"/>
</dbReference>
<comment type="catalytic activity">
    <reaction evidence="10 12">
        <text>[(1-&gt;4)-alpha-D-galacturonosyl methyl ester](n) + n H2O = [(1-&gt;4)-alpha-D-galacturonosyl](n) + n methanol + n H(+)</text>
        <dbReference type="Rhea" id="RHEA:22380"/>
        <dbReference type="Rhea" id="RHEA-COMP:14570"/>
        <dbReference type="Rhea" id="RHEA-COMP:14573"/>
        <dbReference type="ChEBI" id="CHEBI:15377"/>
        <dbReference type="ChEBI" id="CHEBI:15378"/>
        <dbReference type="ChEBI" id="CHEBI:17790"/>
        <dbReference type="ChEBI" id="CHEBI:140522"/>
        <dbReference type="ChEBI" id="CHEBI:140523"/>
        <dbReference type="EC" id="3.1.1.11"/>
    </reaction>
</comment>
<keyword evidence="5" id="KW-0134">Cell wall</keyword>
<feature type="chain" id="PRO_5043095223" description="Pectinesterase" evidence="12">
    <location>
        <begin position="29"/>
        <end position="385"/>
    </location>
</feature>
<evidence type="ECO:0000313" key="15">
    <source>
        <dbReference type="Proteomes" id="UP001154282"/>
    </source>
</evidence>
<gene>
    <name evidence="14" type="ORF">LITE_LOCUS2041</name>
</gene>
<comment type="pathway">
    <text evidence="2 12">Glycan metabolism; pectin degradation; 2-dehydro-3-deoxy-D-gluconate from pectin: step 1/5.</text>
</comment>
<dbReference type="Gene3D" id="2.160.20.10">
    <property type="entry name" value="Single-stranded right-handed beta-helix, Pectin lyase-like"/>
    <property type="match status" value="1"/>
</dbReference>
<evidence type="ECO:0000256" key="1">
    <source>
        <dbReference type="ARBA" id="ARBA00004191"/>
    </source>
</evidence>
<evidence type="ECO:0000256" key="2">
    <source>
        <dbReference type="ARBA" id="ARBA00005184"/>
    </source>
</evidence>
<dbReference type="PROSITE" id="PS51257">
    <property type="entry name" value="PROKAR_LIPOPROTEIN"/>
    <property type="match status" value="1"/>
</dbReference>
<sequence length="385" mass="42639">MTKQRKCSVLGVAVVAAAVLLFFGSCGAAQAPPPAEEMQTFVRKFISWDDARLDGYSYDNGYGDEQQQGEARPSYGEAYYKGSRVIVVDQNGGGDSVTVQGAVDLVHEFNTQRVKIHILPGTYREKVVVPVTKPYVSLIGNESDVSKTVITWHNKASDLDSRGIELGTFKSASVTVLSDFFCATGITFENSVVAVPGGYGMQAVALRVAGDKAFFYRVKIKGSQDTLLDETGSHYYYQSHILGSIDFIFGRGRTLFQDCVVESTAENYGAIAAHHRDSAEEDTGFSFVGCLIRGTGKILLGRAWGNCSRVIYSYCHIDDVITPPGWSDWDKPDRQRTAVFGEYRCKGRGADTRRRVAWAKTHFTLQEVKPFLDLRFIDGHQWLRL</sequence>
<keyword evidence="8 12" id="KW-0378">Hydrolase</keyword>
<feature type="active site" evidence="11">
    <location>
        <position position="246"/>
    </location>
</feature>
<evidence type="ECO:0000256" key="8">
    <source>
        <dbReference type="ARBA" id="ARBA00022801"/>
    </source>
</evidence>
<proteinExistence type="inferred from homology"/>
<evidence type="ECO:0000256" key="3">
    <source>
        <dbReference type="ARBA" id="ARBA00008891"/>
    </source>
</evidence>
<comment type="similarity">
    <text evidence="3">Belongs to the pectinesterase family.</text>
</comment>
<evidence type="ECO:0000256" key="6">
    <source>
        <dbReference type="ARBA" id="ARBA00022525"/>
    </source>
</evidence>